<evidence type="ECO:0000256" key="3">
    <source>
        <dbReference type="PIRNR" id="PIRNR028729"/>
    </source>
</evidence>
<dbReference type="Gene3D" id="3.30.710.10">
    <property type="entry name" value="Potassium Channel Kv1.1, Chain A"/>
    <property type="match status" value="1"/>
</dbReference>
<dbReference type="CDD" id="cd18322">
    <property type="entry name" value="BTB_POZ_SKP1"/>
    <property type="match status" value="1"/>
</dbReference>
<evidence type="ECO:0000256" key="1">
    <source>
        <dbReference type="ARBA" id="ARBA00009993"/>
    </source>
</evidence>
<comment type="pathway">
    <text evidence="3">Protein modification; protein ubiquitination.</text>
</comment>
<comment type="similarity">
    <text evidence="1 3">Belongs to the SKP1 family.</text>
</comment>
<evidence type="ECO:0000259" key="5">
    <source>
        <dbReference type="Pfam" id="PF03931"/>
    </source>
</evidence>
<sequence length="168" mass="19714">MPCIKLQSSDGEIFDVEVEIAKCSLTIKTMMENRGLEDGGGEVIPLSNVDSNILRKILQWANYHKDDPTEEDCDGEPNDRRTDNICYWDRKFMEVDQQTLFKLMQAVHYLNIRGLVVLTCKTVANMMKGKTQDQVREMFNIKNDLTKKQQDQIRRQHQWYQEYESDSD</sequence>
<protein>
    <submittedName>
        <fullName evidence="6">Putative s-phase kinase-associated protein 1</fullName>
    </submittedName>
</protein>
<dbReference type="InterPro" id="IPR016897">
    <property type="entry name" value="SKP1"/>
</dbReference>
<dbReference type="FunFam" id="3.30.710.10:FF:000026">
    <property type="entry name" value="E3 ubiquitin ligase complex SCF subunit"/>
    <property type="match status" value="1"/>
</dbReference>
<dbReference type="VEuPathDB" id="VectorBase:AALFPA_063090"/>
<organism evidence="6">
    <name type="scientific">Aedes albopictus</name>
    <name type="common">Asian tiger mosquito</name>
    <name type="synonym">Stegomyia albopicta</name>
    <dbReference type="NCBI Taxonomy" id="7160"/>
    <lineage>
        <taxon>Eukaryota</taxon>
        <taxon>Metazoa</taxon>
        <taxon>Ecdysozoa</taxon>
        <taxon>Arthropoda</taxon>
        <taxon>Hexapoda</taxon>
        <taxon>Insecta</taxon>
        <taxon>Pterygota</taxon>
        <taxon>Neoptera</taxon>
        <taxon>Endopterygota</taxon>
        <taxon>Diptera</taxon>
        <taxon>Nematocera</taxon>
        <taxon>Culicoidea</taxon>
        <taxon>Culicidae</taxon>
        <taxon>Culicinae</taxon>
        <taxon>Aedini</taxon>
        <taxon>Aedes</taxon>
        <taxon>Stegomyia</taxon>
    </lineage>
</organism>
<dbReference type="Pfam" id="PF01466">
    <property type="entry name" value="Skp1"/>
    <property type="match status" value="1"/>
</dbReference>
<name>A0A1W7R6V7_AEDAL</name>
<dbReference type="InterPro" id="IPR001232">
    <property type="entry name" value="SKP1-like"/>
</dbReference>
<dbReference type="VEuPathDB" id="VectorBase:AALC636_014012"/>
<dbReference type="GO" id="GO:0016567">
    <property type="term" value="P:protein ubiquitination"/>
    <property type="evidence" value="ECO:0007669"/>
    <property type="project" value="UniProtKB-UniPathway"/>
</dbReference>
<dbReference type="SUPFAM" id="SSF81382">
    <property type="entry name" value="Skp1 dimerisation domain-like"/>
    <property type="match status" value="1"/>
</dbReference>
<dbReference type="GO" id="GO:0006511">
    <property type="term" value="P:ubiquitin-dependent protein catabolic process"/>
    <property type="evidence" value="ECO:0007669"/>
    <property type="project" value="InterPro"/>
</dbReference>
<evidence type="ECO:0000256" key="2">
    <source>
        <dbReference type="ARBA" id="ARBA00022786"/>
    </source>
</evidence>
<dbReference type="GO" id="GO:0016301">
    <property type="term" value="F:kinase activity"/>
    <property type="evidence" value="ECO:0007669"/>
    <property type="project" value="UniProtKB-KW"/>
</dbReference>
<dbReference type="PIRSF" id="PIRSF028729">
    <property type="entry name" value="E3_ubiquit_lig_SCF_Skp"/>
    <property type="match status" value="1"/>
</dbReference>
<proteinExistence type="inferred from homology"/>
<dbReference type="SUPFAM" id="SSF54695">
    <property type="entry name" value="POZ domain"/>
    <property type="match status" value="1"/>
</dbReference>
<dbReference type="EMBL" id="GEHC01000785">
    <property type="protein sequence ID" value="JAV46860.1"/>
    <property type="molecule type" value="Transcribed_RNA"/>
</dbReference>
<dbReference type="PANTHER" id="PTHR11165">
    <property type="entry name" value="SKP1"/>
    <property type="match status" value="1"/>
</dbReference>
<dbReference type="InterPro" id="IPR016073">
    <property type="entry name" value="Skp1_comp_POZ"/>
</dbReference>
<feature type="domain" description="SKP1 component POZ" evidence="5">
    <location>
        <begin position="3"/>
        <end position="66"/>
    </location>
</feature>
<reference evidence="6" key="1">
    <citation type="submission" date="2016-03" db="EMBL/GenBank/DDBJ databases">
        <title>RNAseq analyses of the sensorial organs of adult female Aedes albopictus.</title>
        <authorList>
            <person name="Fabrizio L."/>
            <person name="Ribeiro J.M."/>
            <person name="Arca B."/>
        </authorList>
    </citation>
    <scope>NUCLEOTIDE SEQUENCE</scope>
</reference>
<dbReference type="SMART" id="SM00512">
    <property type="entry name" value="Skp1"/>
    <property type="match status" value="1"/>
</dbReference>
<evidence type="ECO:0000313" key="6">
    <source>
        <dbReference type="EMBL" id="JAV46860.1"/>
    </source>
</evidence>
<dbReference type="InterPro" id="IPR011333">
    <property type="entry name" value="SKP1/BTB/POZ_sf"/>
</dbReference>
<keyword evidence="2 3" id="KW-0833">Ubl conjugation pathway</keyword>
<dbReference type="AlphaFoldDB" id="A0A1W7R6V7"/>
<feature type="domain" description="SKP1 component dimerisation" evidence="4">
    <location>
        <begin position="114"/>
        <end position="159"/>
    </location>
</feature>
<dbReference type="InterPro" id="IPR036296">
    <property type="entry name" value="SKP1-like_dim_sf"/>
</dbReference>
<keyword evidence="6" id="KW-0418">Kinase</keyword>
<dbReference type="VEuPathDB" id="VectorBase:AALF003288"/>
<dbReference type="Pfam" id="PF03931">
    <property type="entry name" value="Skp1_POZ"/>
    <property type="match status" value="1"/>
</dbReference>
<evidence type="ECO:0000259" key="4">
    <source>
        <dbReference type="Pfam" id="PF01466"/>
    </source>
</evidence>
<keyword evidence="6" id="KW-0808">Transferase</keyword>
<accession>A0A1W7R6V7</accession>
<dbReference type="InterPro" id="IPR016072">
    <property type="entry name" value="Skp1_comp_dimer"/>
</dbReference>
<dbReference type="UniPathway" id="UPA00143"/>